<dbReference type="SUPFAM" id="SSF53756">
    <property type="entry name" value="UDP-Glycosyltransferase/glycogen phosphorylase"/>
    <property type="match status" value="2"/>
</dbReference>
<dbReference type="InterPro" id="IPR028098">
    <property type="entry name" value="Glyco_trans_4-like_N"/>
</dbReference>
<dbReference type="Proteomes" id="UP000019486">
    <property type="component" value="Unassembled WGS sequence"/>
</dbReference>
<dbReference type="PATRIC" id="fig|1385369.3.peg.6908"/>
<feature type="domain" description="Glycosyltransferase subfamily 4-like N-terminal" evidence="4">
    <location>
        <begin position="18"/>
        <end position="201"/>
    </location>
</feature>
<accession>W9GUF6</accession>
<feature type="domain" description="Glycosyl transferase family 1" evidence="3">
    <location>
        <begin position="840"/>
        <end position="984"/>
    </location>
</feature>
<protein>
    <recommendedName>
        <fullName evidence="7">Glycosyl transferase family 1</fullName>
    </recommendedName>
</protein>
<evidence type="ECO:0000313" key="6">
    <source>
        <dbReference type="Proteomes" id="UP000019486"/>
    </source>
</evidence>
<evidence type="ECO:0000256" key="1">
    <source>
        <dbReference type="ARBA" id="ARBA00022679"/>
    </source>
</evidence>
<comment type="caution">
    <text evidence="5">The sequence shown here is derived from an EMBL/GenBank/DDBJ whole genome shotgun (WGS) entry which is preliminary data.</text>
</comment>
<dbReference type="Gene3D" id="3.40.50.2000">
    <property type="entry name" value="Glycogen Phosphorylase B"/>
    <property type="match status" value="3"/>
</dbReference>
<dbReference type="EMBL" id="AVFL01000054">
    <property type="protein sequence ID" value="EWY36067.1"/>
    <property type="molecule type" value="Genomic_DNA"/>
</dbReference>
<keyword evidence="6" id="KW-1185">Reference proteome</keyword>
<dbReference type="GO" id="GO:0009103">
    <property type="term" value="P:lipopolysaccharide biosynthetic process"/>
    <property type="evidence" value="ECO:0007669"/>
    <property type="project" value="TreeGrafter"/>
</dbReference>
<dbReference type="PANTHER" id="PTHR46401">
    <property type="entry name" value="GLYCOSYLTRANSFERASE WBBK-RELATED"/>
    <property type="match status" value="1"/>
</dbReference>
<evidence type="ECO:0000259" key="4">
    <source>
        <dbReference type="Pfam" id="PF13439"/>
    </source>
</evidence>
<dbReference type="OrthoDB" id="186663at2"/>
<dbReference type="GO" id="GO:0016757">
    <property type="term" value="F:glycosyltransferase activity"/>
    <property type="evidence" value="ECO:0007669"/>
    <property type="project" value="InterPro"/>
</dbReference>
<dbReference type="Pfam" id="PF13439">
    <property type="entry name" value="Glyco_transf_4"/>
    <property type="match status" value="1"/>
</dbReference>
<gene>
    <name evidence="5" type="ORF">N825_30130</name>
</gene>
<dbReference type="Pfam" id="PF00534">
    <property type="entry name" value="Glycos_transf_1"/>
    <property type="match status" value="2"/>
</dbReference>
<dbReference type="AlphaFoldDB" id="W9GUF6"/>
<proteinExistence type="predicted"/>
<evidence type="ECO:0000313" key="5">
    <source>
        <dbReference type="EMBL" id="EWY36067.1"/>
    </source>
</evidence>
<dbReference type="InterPro" id="IPR001296">
    <property type="entry name" value="Glyco_trans_1"/>
</dbReference>
<keyword evidence="1" id="KW-0808">Transferase</keyword>
<dbReference type="PANTHER" id="PTHR46401:SF2">
    <property type="entry name" value="GLYCOSYLTRANSFERASE WBBK-RELATED"/>
    <property type="match status" value="1"/>
</dbReference>
<feature type="domain" description="Glycosyl transferase family 1" evidence="3">
    <location>
        <begin position="219"/>
        <end position="374"/>
    </location>
</feature>
<evidence type="ECO:0000259" key="3">
    <source>
        <dbReference type="Pfam" id="PF00534"/>
    </source>
</evidence>
<organism evidence="5 6">
    <name type="scientific">Skermanella stibiiresistens SB22</name>
    <dbReference type="NCBI Taxonomy" id="1385369"/>
    <lineage>
        <taxon>Bacteria</taxon>
        <taxon>Pseudomonadati</taxon>
        <taxon>Pseudomonadota</taxon>
        <taxon>Alphaproteobacteria</taxon>
        <taxon>Rhodospirillales</taxon>
        <taxon>Azospirillaceae</taxon>
        <taxon>Skermanella</taxon>
    </lineage>
</organism>
<dbReference type="CDD" id="cd03809">
    <property type="entry name" value="GT4_MtfB-like"/>
    <property type="match status" value="2"/>
</dbReference>
<evidence type="ECO:0000256" key="2">
    <source>
        <dbReference type="SAM" id="MobiDB-lite"/>
    </source>
</evidence>
<reference evidence="5 6" key="1">
    <citation type="submission" date="2013-08" db="EMBL/GenBank/DDBJ databases">
        <title>The genome sequence of Skermanella stibiiresistens.</title>
        <authorList>
            <person name="Zhu W."/>
            <person name="Wang G."/>
        </authorList>
    </citation>
    <scope>NUCLEOTIDE SEQUENCE [LARGE SCALE GENOMIC DNA]</scope>
    <source>
        <strain evidence="5 6">SB22</strain>
    </source>
</reference>
<dbReference type="RefSeq" id="WP_051514011.1">
    <property type="nucleotide sequence ID" value="NZ_AVFL01000054.1"/>
</dbReference>
<feature type="region of interest" description="Disordered" evidence="2">
    <location>
        <begin position="1024"/>
        <end position="1050"/>
    </location>
</feature>
<sequence>MRIVLDLQACQSPSRLRGIGRYSMALAKAIARRGSDHEIVIALNGVLGDTIAGIRSEFDGLLPSERIAVWSQPADVGFLTTDSHWRIQAAERLRERFLESLRPDIVHVGSLFEGIGDDVSTSIGETAQSQPTAVTLYDLIPLAQKEIHLRDPRMANWYQRKLMSLHRADRMLAISEYSRQEAIELLGIAPERVVTISSAADPMFRPADPTAKEAVMTRHRLTRPYVLYNGTIEHHKNVAGLLTAFARLPPKIRKAHQLALVCGLHAADEIRLKVMARKAGLGDDDYIVTGFVSDSDLVALYSFCELFVFPSLREGFGLPLLEAMNCGAAVISSNTTSLPEVVGHADAMFDPHSPEDILRSLGKALGDKGFLAELRRHGLARAKLFNWNDTADRTLDVFQSLHDERRERPPSVQVPRLPRPRLAIVASLPPDTSALAQASAGLLGGLLRDYSVDCVVDQDHVDLPVSVAGLPVRSAAWMLLNGARFDRIVYVVGDHVACHTWMLDLLRRWPGAVLFQASHIGRSLVALPKPGEQPSAWLRHLYRSQGWTAVSRYWKSSDKADFISRQSCTESIVDAAAGVIDPGANLCAEIERLSERSRFSALDRLADDLIAIDTMDQPTAADWEAILRCAAENQPTGNGTRQLMIDVSELVQRDAGTGIQRVTKNIVMKCLENPPPGFKIEPVYDDGGGTLRYAHRLAAKLIGLSDLGLGDDPVDLNAGDIFLGVDLIAHQIEGRDALNRHLRRRGVRSYYVVYDLLPLNRPEWFPPFPQFRTWLQRIGGFADGLVCISRAVADQLLERLPELGIDRAGELKIGHFHLGADIGAEGGVPSAEVQRILTSRNPLFLVVGTVEPRKGHAQALAAFEGLWARGVEAELVIVGKQGWMVEKVADRMRGHVQANKRLHWLSHATDADLNALYDGCSALLGVSFDEGFGLPLIEAAKHALPILARDIPVFREIANGHAAWFSGTTAEDLAGAVEAWIDQWTRGNAPITANMPWLTWDRSAAQLIEVILDGKWDATYDANHGETQQRRSQSRSPEAPVKTLIPAGGD</sequence>
<dbReference type="STRING" id="1385369.N825_30130"/>
<name>W9GUF6_9PROT</name>
<evidence type="ECO:0008006" key="7">
    <source>
        <dbReference type="Google" id="ProtNLM"/>
    </source>
</evidence>